<feature type="domain" description="MTTase N-terminal" evidence="8">
    <location>
        <begin position="2"/>
        <end position="113"/>
    </location>
</feature>
<evidence type="ECO:0000256" key="5">
    <source>
        <dbReference type="ARBA" id="ARBA00022723"/>
    </source>
</evidence>
<protein>
    <submittedName>
        <fullName evidence="10">Threonylcarbamoyladenosine tRNA methylthiotransferase MtaB</fullName>
        <ecNumber evidence="10">2.8.4.5</ecNumber>
    </submittedName>
</protein>
<reference evidence="11" key="1">
    <citation type="submission" date="2018-08" db="EMBL/GenBank/DDBJ databases">
        <authorList>
            <person name="Rodrigo-Torres L."/>
            <person name="Arahal R. D."/>
            <person name="Lucena T."/>
        </authorList>
    </citation>
    <scope>NUCLEOTIDE SEQUENCE [LARGE SCALE GENOMIC DNA]</scope>
    <source>
        <strain evidence="11">CECT 7235</strain>
    </source>
</reference>
<dbReference type="InterPro" id="IPR006638">
    <property type="entry name" value="Elp3/MiaA/NifB-like_rSAM"/>
</dbReference>
<organism evidence="10 11">
    <name type="scientific">Roseinatronobacter ekhonensis</name>
    <dbReference type="NCBI Taxonomy" id="254356"/>
    <lineage>
        <taxon>Bacteria</taxon>
        <taxon>Pseudomonadati</taxon>
        <taxon>Pseudomonadota</taxon>
        <taxon>Alphaproteobacteria</taxon>
        <taxon>Rhodobacterales</taxon>
        <taxon>Paracoccaceae</taxon>
        <taxon>Roseinatronobacter</taxon>
    </lineage>
</organism>
<dbReference type="GO" id="GO:0051539">
    <property type="term" value="F:4 iron, 4 sulfur cluster binding"/>
    <property type="evidence" value="ECO:0007669"/>
    <property type="project" value="UniProtKB-KW"/>
</dbReference>
<dbReference type="PROSITE" id="PS51449">
    <property type="entry name" value="MTTASE_N"/>
    <property type="match status" value="1"/>
</dbReference>
<dbReference type="Pfam" id="PF04055">
    <property type="entry name" value="Radical_SAM"/>
    <property type="match status" value="1"/>
</dbReference>
<dbReference type="InterPro" id="IPR006467">
    <property type="entry name" value="MiaB-like_bact"/>
</dbReference>
<evidence type="ECO:0000313" key="11">
    <source>
        <dbReference type="Proteomes" id="UP000272908"/>
    </source>
</evidence>
<dbReference type="InterPro" id="IPR007197">
    <property type="entry name" value="rSAM"/>
</dbReference>
<dbReference type="SMART" id="SM00729">
    <property type="entry name" value="Elp3"/>
    <property type="match status" value="1"/>
</dbReference>
<dbReference type="InterPro" id="IPR013848">
    <property type="entry name" value="Methylthiotransferase_N"/>
</dbReference>
<dbReference type="PANTHER" id="PTHR11918">
    <property type="entry name" value="RADICAL SAM PROTEINS"/>
    <property type="match status" value="1"/>
</dbReference>
<dbReference type="SUPFAM" id="SSF102114">
    <property type="entry name" value="Radical SAM enzymes"/>
    <property type="match status" value="1"/>
</dbReference>
<dbReference type="PROSITE" id="PS51918">
    <property type="entry name" value="RADICAL_SAM"/>
    <property type="match status" value="1"/>
</dbReference>
<sequence length="417" mass="45585">MTAPRFTTLGCRLNAYETEAMKALAENAGVRDALVVNTCAVTAEAVRKARQDIRRLRRDNPDAPIIVTGCAAQTEPDTFAAMPEVTRVIGNSEKMKPATWASLTPDLIGQTERVMVDDIMSVRETASHLIDGFGTRARAYVQVQNGCDHRCTFCIIPYGRGNSRSVPAGVVVEQIKRLVDEGYLEVVLTGVDLTSWGADLPAQPRLGDLVRRILRLVPDLARLRISSIDSIEADPALMEAIASESRLMPHLHLSLQAGDDMILKRMKRRHLRDDAIAFCQEARRLRPDMAFGADIIAGFPTETDAMFENSLKLVEDCGLTWLHVFPFSPRQGTPAARMPQLNGALVRARAAQLRAAGDAAVAQHLAAQVEQVHPVLMESTRMGRTPQFAEVVFGTDQPVGQIVQARIAGYDGGQLSA</sequence>
<dbReference type="InterPro" id="IPR020612">
    <property type="entry name" value="Methylthiotransferase_CS"/>
</dbReference>
<dbReference type="SFLD" id="SFLDG01082">
    <property type="entry name" value="B12-binding_domain_containing"/>
    <property type="match status" value="1"/>
</dbReference>
<dbReference type="RefSeq" id="WP_121093451.1">
    <property type="nucleotide sequence ID" value="NZ_UIHC01000006.1"/>
</dbReference>
<dbReference type="Gene3D" id="3.80.30.20">
    <property type="entry name" value="tm_1862 like domain"/>
    <property type="match status" value="1"/>
</dbReference>
<dbReference type="GO" id="GO:0035598">
    <property type="term" value="F:tRNA (N(6)-L-threonylcarbamoyladenosine(37)-C(2))-methylthiotransferase activity"/>
    <property type="evidence" value="ECO:0007669"/>
    <property type="project" value="UniProtKB-EC"/>
</dbReference>
<evidence type="ECO:0000313" key="10">
    <source>
        <dbReference type="EMBL" id="SUZ31149.1"/>
    </source>
</evidence>
<dbReference type="InterPro" id="IPR023404">
    <property type="entry name" value="rSAM_horseshoe"/>
</dbReference>
<evidence type="ECO:0000256" key="6">
    <source>
        <dbReference type="ARBA" id="ARBA00023004"/>
    </source>
</evidence>
<evidence type="ECO:0000259" key="8">
    <source>
        <dbReference type="PROSITE" id="PS51449"/>
    </source>
</evidence>
<gene>
    <name evidence="10" type="primary">mtaB</name>
    <name evidence="10" type="ORF">ROE7235_00884</name>
</gene>
<evidence type="ECO:0000256" key="1">
    <source>
        <dbReference type="ARBA" id="ARBA00001966"/>
    </source>
</evidence>
<name>A0A3B0MNG3_9RHOB</name>
<dbReference type="Gene3D" id="3.40.50.12160">
    <property type="entry name" value="Methylthiotransferase, N-terminal domain"/>
    <property type="match status" value="1"/>
</dbReference>
<dbReference type="NCBIfam" id="TIGR01579">
    <property type="entry name" value="MiaB-like-C"/>
    <property type="match status" value="1"/>
</dbReference>
<proteinExistence type="predicted"/>
<dbReference type="InterPro" id="IPR005839">
    <property type="entry name" value="Methylthiotransferase"/>
</dbReference>
<keyword evidence="6" id="KW-0408">Iron</keyword>
<keyword evidence="2" id="KW-0004">4Fe-4S</keyword>
<evidence type="ECO:0000256" key="7">
    <source>
        <dbReference type="ARBA" id="ARBA00023014"/>
    </source>
</evidence>
<dbReference type="InterPro" id="IPR058240">
    <property type="entry name" value="rSAM_sf"/>
</dbReference>
<dbReference type="Pfam" id="PF00919">
    <property type="entry name" value="UPF0004"/>
    <property type="match status" value="1"/>
</dbReference>
<dbReference type="NCBIfam" id="TIGR00089">
    <property type="entry name" value="MiaB/RimO family radical SAM methylthiotransferase"/>
    <property type="match status" value="1"/>
</dbReference>
<dbReference type="InterPro" id="IPR038135">
    <property type="entry name" value="Methylthiotransferase_N_sf"/>
</dbReference>
<keyword evidence="11" id="KW-1185">Reference proteome</keyword>
<feature type="domain" description="Radical SAM core" evidence="9">
    <location>
        <begin position="133"/>
        <end position="368"/>
    </location>
</feature>
<dbReference type="PANTHER" id="PTHR11918:SF45">
    <property type="entry name" value="THREONYLCARBAMOYLADENOSINE TRNA METHYLTHIOTRANSFERASE"/>
    <property type="match status" value="1"/>
</dbReference>
<dbReference type="GO" id="GO:0046872">
    <property type="term" value="F:metal ion binding"/>
    <property type="evidence" value="ECO:0007669"/>
    <property type="project" value="UniProtKB-KW"/>
</dbReference>
<comment type="cofactor">
    <cofactor evidence="1">
        <name>[4Fe-4S] cluster</name>
        <dbReference type="ChEBI" id="CHEBI:49883"/>
    </cofactor>
</comment>
<keyword evidence="7" id="KW-0411">Iron-sulfur</keyword>
<keyword evidence="4" id="KW-0949">S-adenosyl-L-methionine</keyword>
<evidence type="ECO:0000256" key="4">
    <source>
        <dbReference type="ARBA" id="ARBA00022691"/>
    </source>
</evidence>
<dbReference type="Proteomes" id="UP000272908">
    <property type="component" value="Unassembled WGS sequence"/>
</dbReference>
<dbReference type="CDD" id="cd01335">
    <property type="entry name" value="Radical_SAM"/>
    <property type="match status" value="1"/>
</dbReference>
<accession>A0A3B0MNG3</accession>
<dbReference type="AlphaFoldDB" id="A0A3B0MNG3"/>
<dbReference type="SFLD" id="SFLDS00029">
    <property type="entry name" value="Radical_SAM"/>
    <property type="match status" value="1"/>
</dbReference>
<evidence type="ECO:0000259" key="9">
    <source>
        <dbReference type="PROSITE" id="PS51918"/>
    </source>
</evidence>
<dbReference type="EMBL" id="UIHC01000006">
    <property type="protein sequence ID" value="SUZ31149.1"/>
    <property type="molecule type" value="Genomic_DNA"/>
</dbReference>
<dbReference type="EC" id="2.8.4.5" evidence="10"/>
<dbReference type="PROSITE" id="PS01278">
    <property type="entry name" value="MTTASE_RADICAL"/>
    <property type="match status" value="1"/>
</dbReference>
<evidence type="ECO:0000256" key="3">
    <source>
        <dbReference type="ARBA" id="ARBA00022679"/>
    </source>
</evidence>
<keyword evidence="3 10" id="KW-0808">Transferase</keyword>
<keyword evidence="5" id="KW-0479">Metal-binding</keyword>
<dbReference type="OrthoDB" id="9805215at2"/>
<evidence type="ECO:0000256" key="2">
    <source>
        <dbReference type="ARBA" id="ARBA00022485"/>
    </source>
</evidence>